<reference evidence="2 3" key="1">
    <citation type="submission" date="2023-07" db="EMBL/GenBank/DDBJ databases">
        <authorList>
            <person name="Girao M."/>
            <person name="Carvalho M.F."/>
        </authorList>
    </citation>
    <scope>NUCLEOTIDE SEQUENCE [LARGE SCALE GENOMIC DNA]</scope>
    <source>
        <strain evidence="2 3">YIM65754</strain>
    </source>
</reference>
<dbReference type="InterPro" id="IPR011991">
    <property type="entry name" value="ArsR-like_HTH"/>
</dbReference>
<dbReference type="InterPro" id="IPR036390">
    <property type="entry name" value="WH_DNA-bd_sf"/>
</dbReference>
<dbReference type="InterPro" id="IPR001845">
    <property type="entry name" value="HTH_ArsR_DNA-bd_dom"/>
</dbReference>
<evidence type="ECO:0000313" key="2">
    <source>
        <dbReference type="EMBL" id="MEE2060747.1"/>
    </source>
</evidence>
<name>A0ABU7LIM7_9NOCA</name>
<dbReference type="CDD" id="cd00090">
    <property type="entry name" value="HTH_ARSR"/>
    <property type="match status" value="1"/>
</dbReference>
<feature type="domain" description="HTH arsR-type" evidence="1">
    <location>
        <begin position="10"/>
        <end position="82"/>
    </location>
</feature>
<sequence length="178" mass="19648">MEGEPSIADVVLHPVRLRIIQQLGGRELTTAELRKELPDITQATLYRHVSALIDAEIVTVVDERRVRGTIERTLALGERMAHVGQDDLDAVSDAELRNAFVSFLGVLGEEFDKFIDSGDRNLRNYLGFGASPVYVTTDDLAEIQEKFSALLAPYQAEKDDAIRITFGTTLIPSPPANP</sequence>
<dbReference type="InterPro" id="IPR036388">
    <property type="entry name" value="WH-like_DNA-bd_sf"/>
</dbReference>
<evidence type="ECO:0000259" key="1">
    <source>
        <dbReference type="SMART" id="SM00418"/>
    </source>
</evidence>
<dbReference type="RefSeq" id="WP_330135925.1">
    <property type="nucleotide sequence ID" value="NZ_JAUTXY010000014.1"/>
</dbReference>
<proteinExistence type="predicted"/>
<evidence type="ECO:0000313" key="3">
    <source>
        <dbReference type="Proteomes" id="UP001336020"/>
    </source>
</evidence>
<dbReference type="SMART" id="SM00418">
    <property type="entry name" value="HTH_ARSR"/>
    <property type="match status" value="1"/>
</dbReference>
<accession>A0ABU7LIM7</accession>
<dbReference type="SUPFAM" id="SSF46785">
    <property type="entry name" value="Winged helix' DNA-binding domain"/>
    <property type="match status" value="1"/>
</dbReference>
<gene>
    <name evidence="2" type="ORF">Q7514_24820</name>
</gene>
<dbReference type="EMBL" id="JAUTXY010000014">
    <property type="protein sequence ID" value="MEE2060747.1"/>
    <property type="molecule type" value="Genomic_DNA"/>
</dbReference>
<keyword evidence="3" id="KW-1185">Reference proteome</keyword>
<comment type="caution">
    <text evidence="2">The sequence shown here is derived from an EMBL/GenBank/DDBJ whole genome shotgun (WGS) entry which is preliminary data.</text>
</comment>
<dbReference type="Gene3D" id="1.10.10.10">
    <property type="entry name" value="Winged helix-like DNA-binding domain superfamily/Winged helix DNA-binding domain"/>
    <property type="match status" value="1"/>
</dbReference>
<protein>
    <submittedName>
        <fullName evidence="2">Helix-turn-helix domain-containing protein</fullName>
    </submittedName>
</protein>
<dbReference type="Pfam" id="PF12840">
    <property type="entry name" value="HTH_20"/>
    <property type="match status" value="1"/>
</dbReference>
<dbReference type="Proteomes" id="UP001336020">
    <property type="component" value="Unassembled WGS sequence"/>
</dbReference>
<dbReference type="Gene3D" id="6.10.140.2180">
    <property type="match status" value="1"/>
</dbReference>
<organism evidence="2 3">
    <name type="scientific">Rhodococcus artemisiae</name>
    <dbReference type="NCBI Taxonomy" id="714159"/>
    <lineage>
        <taxon>Bacteria</taxon>
        <taxon>Bacillati</taxon>
        <taxon>Actinomycetota</taxon>
        <taxon>Actinomycetes</taxon>
        <taxon>Mycobacteriales</taxon>
        <taxon>Nocardiaceae</taxon>
        <taxon>Rhodococcus</taxon>
    </lineage>
</organism>